<keyword evidence="2" id="KW-0489">Methyltransferase</keyword>
<dbReference type="InterPro" id="IPR010426">
    <property type="entry name" value="MTTB_MeTrfase"/>
</dbReference>
<dbReference type="AlphaFoldDB" id="A0A2G1QPB4"/>
<reference evidence="5 6" key="1">
    <citation type="submission" date="2017-10" db="EMBL/GenBank/DDBJ databases">
        <title>Sedimentibacterium mangrovi gen. nov., sp. nov., a novel member of family Phyllobacteriacea isolated from mangrove sediment.</title>
        <authorList>
            <person name="Liao H."/>
            <person name="Tian Y."/>
        </authorList>
    </citation>
    <scope>NUCLEOTIDE SEQUENCE [LARGE SCALE GENOMIC DNA]</scope>
    <source>
        <strain evidence="5 6">X9-2-2</strain>
    </source>
</reference>
<name>A0A2G1QPB4_9HYPH</name>
<dbReference type="EMBL" id="PDVP01000004">
    <property type="protein sequence ID" value="PHP67352.1"/>
    <property type="molecule type" value="Genomic_DNA"/>
</dbReference>
<dbReference type="GO" id="GO:0032259">
    <property type="term" value="P:methylation"/>
    <property type="evidence" value="ECO:0007669"/>
    <property type="project" value="UniProtKB-KW"/>
</dbReference>
<dbReference type="Pfam" id="PF06253">
    <property type="entry name" value="MTTB"/>
    <property type="match status" value="1"/>
</dbReference>
<evidence type="ECO:0000313" key="5">
    <source>
        <dbReference type="EMBL" id="PHP67352.1"/>
    </source>
</evidence>
<dbReference type="Proteomes" id="UP000221168">
    <property type="component" value="Unassembled WGS sequence"/>
</dbReference>
<dbReference type="RefSeq" id="WP_099306179.1">
    <property type="nucleotide sequence ID" value="NZ_PDVP01000004.1"/>
</dbReference>
<proteinExistence type="inferred from homology"/>
<dbReference type="Gene3D" id="3.20.20.480">
    <property type="entry name" value="Trimethylamine methyltransferase-like"/>
    <property type="match status" value="1"/>
</dbReference>
<keyword evidence="6" id="KW-1185">Reference proteome</keyword>
<organism evidence="5 6">
    <name type="scientific">Zhengella mangrovi</name>
    <dbReference type="NCBI Taxonomy" id="1982044"/>
    <lineage>
        <taxon>Bacteria</taxon>
        <taxon>Pseudomonadati</taxon>
        <taxon>Pseudomonadota</taxon>
        <taxon>Alphaproteobacteria</taxon>
        <taxon>Hyphomicrobiales</taxon>
        <taxon>Notoacmeibacteraceae</taxon>
        <taxon>Zhengella</taxon>
    </lineage>
</organism>
<accession>A0A2G1QPB4</accession>
<gene>
    <name evidence="5" type="ORF">CSC94_09955</name>
</gene>
<evidence type="ECO:0000256" key="1">
    <source>
        <dbReference type="ARBA" id="ARBA00007137"/>
    </source>
</evidence>
<evidence type="ECO:0008006" key="7">
    <source>
        <dbReference type="Google" id="ProtNLM"/>
    </source>
</evidence>
<feature type="region of interest" description="Disordered" evidence="4">
    <location>
        <begin position="1"/>
        <end position="34"/>
    </location>
</feature>
<sequence>MARRPRADRASATSRPADAFTNQGAPRPRPHFSVGGEEARNAIARRAIDLLADHGVAIVHEGAFEAMRRAGATPGRESSRLRFPRELVEEALAATPKTARLCGKREARDVALPRLDNGFVMRTGTGAHGYVEPETGRYRNMEIGDVETIARLANGLDQVGFIAHPFAYGVHELTSDIHSVASLVANTDKHIWLQPYNVENVDYLIRIVTVAAGGEAELKARPIASTIMCSFTPLEFKVMDVEALIRSGKAGLPVHACSLPSGGGTAPLSVAGNVLMAVAEILAMVTLAHVLVPGTPVIATPLMFTLDMATGRALHACPESLQAKALAVEVLSRRFGLLTHTYGMGSDTPDGGRQSMAERAMLGQTVALSGADILGGVGQLETATVFSPVQAVLDDELGAYIRSFIRTPEVSDDAFNWDEISEIGIGAHFLASGHTLERCRTQFRPRVFQRTGRDDYEKNDRRGAWEEARDRARALIAADLPPGLPDEDQKREIARIAARADDDIIARSRQVSGKRDVI</sequence>
<evidence type="ECO:0000313" key="6">
    <source>
        <dbReference type="Proteomes" id="UP000221168"/>
    </source>
</evidence>
<evidence type="ECO:0000256" key="2">
    <source>
        <dbReference type="ARBA" id="ARBA00022603"/>
    </source>
</evidence>
<protein>
    <recommendedName>
        <fullName evidence="7">Trimethylamine methyltransferase</fullName>
    </recommendedName>
</protein>
<dbReference type="OrthoDB" id="5713681at2"/>
<dbReference type="InterPro" id="IPR038601">
    <property type="entry name" value="MttB-like_sf"/>
</dbReference>
<evidence type="ECO:0000256" key="3">
    <source>
        <dbReference type="ARBA" id="ARBA00022679"/>
    </source>
</evidence>
<comment type="caution">
    <text evidence="5">The sequence shown here is derived from an EMBL/GenBank/DDBJ whole genome shotgun (WGS) entry which is preliminary data.</text>
</comment>
<dbReference type="GO" id="GO:0008168">
    <property type="term" value="F:methyltransferase activity"/>
    <property type="evidence" value="ECO:0007669"/>
    <property type="project" value="UniProtKB-KW"/>
</dbReference>
<comment type="similarity">
    <text evidence="1">Belongs to the trimethylamine methyltransferase family.</text>
</comment>
<evidence type="ECO:0000256" key="4">
    <source>
        <dbReference type="SAM" id="MobiDB-lite"/>
    </source>
</evidence>
<dbReference type="GO" id="GO:0015948">
    <property type="term" value="P:methanogenesis"/>
    <property type="evidence" value="ECO:0007669"/>
    <property type="project" value="InterPro"/>
</dbReference>
<keyword evidence="3" id="KW-0808">Transferase</keyword>